<dbReference type="STRING" id="1005945.SAMN05216561_105200"/>
<name>A0A1I3FXG1_9ACTN</name>
<accession>A0A1I3FXG1</accession>
<dbReference type="Proteomes" id="UP000198649">
    <property type="component" value="Unassembled WGS sequence"/>
</dbReference>
<organism evidence="1 2">
    <name type="scientific">Nocardioides psychrotolerans</name>
    <dbReference type="NCBI Taxonomy" id="1005945"/>
    <lineage>
        <taxon>Bacteria</taxon>
        <taxon>Bacillati</taxon>
        <taxon>Actinomycetota</taxon>
        <taxon>Actinomycetes</taxon>
        <taxon>Propionibacteriales</taxon>
        <taxon>Nocardioidaceae</taxon>
        <taxon>Nocardioides</taxon>
    </lineage>
</organism>
<protein>
    <submittedName>
        <fullName evidence="1">Transcriptional regulator, AbiEi antitoxin, Type IV TA system</fullName>
    </submittedName>
</protein>
<dbReference type="AlphaFoldDB" id="A0A1I3FXG1"/>
<proteinExistence type="predicted"/>
<reference evidence="1 2" key="1">
    <citation type="submission" date="2016-10" db="EMBL/GenBank/DDBJ databases">
        <authorList>
            <person name="de Groot N.N."/>
        </authorList>
    </citation>
    <scope>NUCLEOTIDE SEQUENCE [LARGE SCALE GENOMIC DNA]</scope>
    <source>
        <strain evidence="1 2">CGMCC 1.11156</strain>
    </source>
</reference>
<keyword evidence="2" id="KW-1185">Reference proteome</keyword>
<sequence>MEQKTYEALLKRQDGVISRRQVRGLGGNDRDLARLVRQRELTRLHTGVYIDHTGEPTWRQRAWAAVLLHHPSALAGAAALHAHGLTSVRAPEVITVVVAAGRSVDDPSGVSTSRLRCYDDAVQHHLSPPRLRLEHAVVMHASAARDEDTAVARLADAVQSRRTTPARLLSALELLPRLPRRALVREVLNDVASGAYSAMERRFLLGVERAHGLPVGARQVRVTHGDRVAFQDVAYPEQATVVELDGRLGHERASDRWADLEGDLDALVAGEATLRAGWRQVIAQCRLAGVLGRVPVARGWEGAVRACLPECEAVDRGGSHAPLRDFLPRSVPVRVSTIAPSRRAVHHRADWAQVCSRR</sequence>
<dbReference type="EMBL" id="FOQG01000005">
    <property type="protein sequence ID" value="SFI15847.1"/>
    <property type="molecule type" value="Genomic_DNA"/>
</dbReference>
<gene>
    <name evidence="1" type="ORF">SAMN05216561_105200</name>
</gene>
<dbReference type="OrthoDB" id="5146042at2"/>
<evidence type="ECO:0000313" key="2">
    <source>
        <dbReference type="Proteomes" id="UP000198649"/>
    </source>
</evidence>
<evidence type="ECO:0000313" key="1">
    <source>
        <dbReference type="EMBL" id="SFI15847.1"/>
    </source>
</evidence>
<dbReference type="RefSeq" id="WP_091111992.1">
    <property type="nucleotide sequence ID" value="NZ_BKAF01000006.1"/>
</dbReference>